<dbReference type="InterPro" id="IPR052345">
    <property type="entry name" value="Rad_response_metalloprotease"/>
</dbReference>
<dbReference type="Gene3D" id="1.10.10.2910">
    <property type="match status" value="1"/>
</dbReference>
<dbReference type="Proteomes" id="UP000503164">
    <property type="component" value="Chromosome"/>
</dbReference>
<dbReference type="PANTHER" id="PTHR43236:SF2">
    <property type="entry name" value="BLL0069 PROTEIN"/>
    <property type="match status" value="1"/>
</dbReference>
<evidence type="ECO:0000313" key="2">
    <source>
        <dbReference type="EMBL" id="QIS46260.1"/>
    </source>
</evidence>
<evidence type="ECO:0000259" key="1">
    <source>
        <dbReference type="Pfam" id="PF06114"/>
    </source>
</evidence>
<organism evidence="2 3">
    <name type="scientific">Clavibacter capsici</name>
    <dbReference type="NCBI Taxonomy" id="1874630"/>
    <lineage>
        <taxon>Bacteria</taxon>
        <taxon>Bacillati</taxon>
        <taxon>Actinomycetota</taxon>
        <taxon>Actinomycetes</taxon>
        <taxon>Micrococcales</taxon>
        <taxon>Microbacteriaceae</taxon>
        <taxon>Clavibacter</taxon>
    </lineage>
</organism>
<keyword evidence="3" id="KW-1185">Reference proteome</keyword>
<evidence type="ECO:0000313" key="3">
    <source>
        <dbReference type="Proteomes" id="UP000503164"/>
    </source>
</evidence>
<dbReference type="PANTHER" id="PTHR43236">
    <property type="entry name" value="ANTITOXIN HIGA1"/>
    <property type="match status" value="1"/>
</dbReference>
<dbReference type="AlphaFoldDB" id="A0AAE7CE33"/>
<feature type="domain" description="IrrE N-terminal-like" evidence="1">
    <location>
        <begin position="184"/>
        <end position="289"/>
    </location>
</feature>
<dbReference type="Pfam" id="PF06114">
    <property type="entry name" value="Peptidase_M78"/>
    <property type="match status" value="1"/>
</dbReference>
<dbReference type="InterPro" id="IPR010359">
    <property type="entry name" value="IrrE_HExxH"/>
</dbReference>
<gene>
    <name evidence="2" type="ORF">GW570_02975</name>
</gene>
<reference evidence="2 3" key="1">
    <citation type="journal article" date="2020" name="Mol. Plant Pathol.">
        <title>Plasmid composition and the chpG gene determine the virulence level of Clavibacter capsici natural isolates in pepper.</title>
        <authorList>
            <person name="Hwang I.S."/>
            <person name="Lee H.M."/>
            <person name="Oh E.J."/>
            <person name="Lee S."/>
            <person name="Heu S."/>
            <person name="Oh C.S."/>
        </authorList>
    </citation>
    <scope>NUCLEOTIDE SEQUENCE [LARGE SCALE GENOMIC DNA]</scope>
    <source>
        <strain evidence="2 3">1101</strain>
    </source>
</reference>
<protein>
    <submittedName>
        <fullName evidence="2">ImmA/IrrE family metallo-endopeptidase</fullName>
    </submittedName>
</protein>
<accession>A0AAE7CE33</accession>
<sequence length="380" mass="42579">MVTHVPVRPEMIGWALERSRMDPESAKYPQFRRWADGDEAPTFRQLETFARAAHVPLGYLFLPRPPREEVPIPDLRTIGDAGVRQPSPELLDTIHLAQRRQDWFRDHTRDRGQPELPFVGSVDADTDPLAVAAAIRSRLGFTVETRRRGDALRTAIDLVEGLGVLVMVSGIVGSDTHRKLAIDEFRGFSLTDRRAPVVFVNGVDAKTAQLFTLMHELAHVWAGRSALSDVELDSPGVHAEERWANAVAAEVLVPRADLEQAFEGDAGLSSIELLTARYRVSALVVLHRLFDTGLLPWDEFRQRYLAEEARGRELADLEVDGRSDGGNYYNTHLRHIGHAFARGVIVDTLEGRTLYRDAFRLLGTRKHATFTEMAERLGVA</sequence>
<dbReference type="EMBL" id="CP048049">
    <property type="protein sequence ID" value="QIS46260.1"/>
    <property type="molecule type" value="Genomic_DNA"/>
</dbReference>
<name>A0AAE7CE33_9MICO</name>
<proteinExistence type="predicted"/>